<name>A0A062UD00_9PROT</name>
<feature type="domain" description="Thioredoxin" evidence="2">
    <location>
        <begin position="33"/>
        <end position="84"/>
    </location>
</feature>
<keyword evidence="4" id="KW-1185">Reference proteome</keyword>
<dbReference type="STRING" id="1280947.HY30_07870"/>
<dbReference type="eggNOG" id="COG0526">
    <property type="taxonomic scope" value="Bacteria"/>
</dbReference>
<feature type="signal peptide" evidence="1">
    <location>
        <begin position="1"/>
        <end position="18"/>
    </location>
</feature>
<dbReference type="Pfam" id="PF00085">
    <property type="entry name" value="Thioredoxin"/>
    <property type="match status" value="1"/>
</dbReference>
<sequence>MKLTYLFAAVGLSLFGLCACTQKYESQLTARHDVLEGDRVAAVLIFAEWCPSCKVLDPKVESVRASEDWTGVSFVLLDFTDKNEGALLKAADEAGIGPAIRRATLDGIRTGQLILMDIAAQEEMSRIGKGTSVKDMAERIRLARDEVS</sequence>
<dbReference type="EMBL" id="AWFG01000052">
    <property type="protein sequence ID" value="KCZ56162.1"/>
    <property type="molecule type" value="Genomic_DNA"/>
</dbReference>
<dbReference type="PATRIC" id="fig|1280947.3.peg.2990"/>
<reference evidence="3 4" key="1">
    <citation type="journal article" date="2014" name="Antonie Van Leeuwenhoek">
        <title>Hyphomonas beringensis sp. nov. and Hyphomonas chukchiensis sp. nov., isolated from surface seawater of the Bering Sea and Chukchi Sea.</title>
        <authorList>
            <person name="Li C."/>
            <person name="Lai Q."/>
            <person name="Li G."/>
            <person name="Dong C."/>
            <person name="Wang J."/>
            <person name="Liao Y."/>
            <person name="Shao Z."/>
        </authorList>
    </citation>
    <scope>NUCLEOTIDE SEQUENCE [LARGE SCALE GENOMIC DNA]</scope>
    <source>
        <strain evidence="3 4">BH-BN04-4</strain>
    </source>
</reference>
<dbReference type="CDD" id="cd02947">
    <property type="entry name" value="TRX_family"/>
    <property type="match status" value="1"/>
</dbReference>
<dbReference type="PROSITE" id="PS51257">
    <property type="entry name" value="PROKAR_LIPOPROTEIN"/>
    <property type="match status" value="1"/>
</dbReference>
<dbReference type="SUPFAM" id="SSF52833">
    <property type="entry name" value="Thioredoxin-like"/>
    <property type="match status" value="1"/>
</dbReference>
<dbReference type="AlphaFoldDB" id="A0A062UD00"/>
<dbReference type="Gene3D" id="3.40.30.10">
    <property type="entry name" value="Glutaredoxin"/>
    <property type="match status" value="1"/>
</dbReference>
<dbReference type="InterPro" id="IPR013766">
    <property type="entry name" value="Thioredoxin_domain"/>
</dbReference>
<proteinExistence type="predicted"/>
<evidence type="ECO:0000256" key="1">
    <source>
        <dbReference type="SAM" id="SignalP"/>
    </source>
</evidence>
<protein>
    <recommendedName>
        <fullName evidence="2">Thioredoxin domain-containing protein</fullName>
    </recommendedName>
</protein>
<keyword evidence="1" id="KW-0732">Signal</keyword>
<evidence type="ECO:0000313" key="4">
    <source>
        <dbReference type="Proteomes" id="UP000027190"/>
    </source>
</evidence>
<evidence type="ECO:0000259" key="2">
    <source>
        <dbReference type="Pfam" id="PF00085"/>
    </source>
</evidence>
<comment type="caution">
    <text evidence="3">The sequence shown here is derived from an EMBL/GenBank/DDBJ whole genome shotgun (WGS) entry which is preliminary data.</text>
</comment>
<feature type="chain" id="PRO_5005406179" description="Thioredoxin domain-containing protein" evidence="1">
    <location>
        <begin position="19"/>
        <end position="148"/>
    </location>
</feature>
<dbReference type="Proteomes" id="UP000027190">
    <property type="component" value="Unassembled WGS sequence"/>
</dbReference>
<organism evidence="3 4">
    <name type="scientific">Hyphomonas chukchiensis</name>
    <dbReference type="NCBI Taxonomy" id="1280947"/>
    <lineage>
        <taxon>Bacteria</taxon>
        <taxon>Pseudomonadati</taxon>
        <taxon>Pseudomonadota</taxon>
        <taxon>Alphaproteobacteria</taxon>
        <taxon>Hyphomonadales</taxon>
        <taxon>Hyphomonadaceae</taxon>
        <taxon>Hyphomonas</taxon>
    </lineage>
</organism>
<evidence type="ECO:0000313" key="3">
    <source>
        <dbReference type="EMBL" id="KCZ56162.1"/>
    </source>
</evidence>
<dbReference type="InterPro" id="IPR036249">
    <property type="entry name" value="Thioredoxin-like_sf"/>
</dbReference>
<accession>A0A062UD00</accession>
<gene>
    <name evidence="3" type="ORF">HY30_07870</name>
</gene>